<dbReference type="WBParaSite" id="OFLC_0000075001-mRNA-1">
    <property type="protein sequence ID" value="OFLC_0000075001-mRNA-1"/>
    <property type="gene ID" value="OFLC_0000075001"/>
</dbReference>
<evidence type="ECO:0000313" key="3">
    <source>
        <dbReference type="WBParaSite" id="OFLC_0000075001-mRNA-1"/>
    </source>
</evidence>
<dbReference type="Proteomes" id="UP000267606">
    <property type="component" value="Unassembled WGS sequence"/>
</dbReference>
<organism evidence="3">
    <name type="scientific">Onchocerca flexuosa</name>
    <dbReference type="NCBI Taxonomy" id="387005"/>
    <lineage>
        <taxon>Eukaryota</taxon>
        <taxon>Metazoa</taxon>
        <taxon>Ecdysozoa</taxon>
        <taxon>Nematoda</taxon>
        <taxon>Chromadorea</taxon>
        <taxon>Rhabditida</taxon>
        <taxon>Spirurina</taxon>
        <taxon>Spiruromorpha</taxon>
        <taxon>Filarioidea</taxon>
        <taxon>Onchocercidae</taxon>
        <taxon>Onchocerca</taxon>
    </lineage>
</organism>
<evidence type="ECO:0000313" key="1">
    <source>
        <dbReference type="EMBL" id="VDO26938.1"/>
    </source>
</evidence>
<evidence type="ECO:0000313" key="2">
    <source>
        <dbReference type="Proteomes" id="UP000267606"/>
    </source>
</evidence>
<gene>
    <name evidence="1" type="ORF">OFLC_LOCUS752</name>
</gene>
<name>A0A183GZU1_9BILA</name>
<proteinExistence type="predicted"/>
<dbReference type="EMBL" id="UZAJ01000287">
    <property type="protein sequence ID" value="VDO26938.1"/>
    <property type="molecule type" value="Genomic_DNA"/>
</dbReference>
<accession>A0A183GZU1</accession>
<sequence length="139" mass="16362">MHCISGIIDYAYLGYSHVLPTYAYDTITSLSDQVECCIQVSFWGCIRMEQGNWMEEDESVIRRNMFFGINFESDETKPRKIINELDVKNYKGEEQEELSILIAKQLRYFADQFEVEFQKACITIQSHRNKNSSSRVRCF</sequence>
<reference evidence="1 2" key="2">
    <citation type="submission" date="2018-11" db="EMBL/GenBank/DDBJ databases">
        <authorList>
            <consortium name="Pathogen Informatics"/>
        </authorList>
    </citation>
    <scope>NUCLEOTIDE SEQUENCE [LARGE SCALE GENOMIC DNA]</scope>
</reference>
<dbReference type="AlphaFoldDB" id="A0A183GZU1"/>
<reference evidence="3" key="1">
    <citation type="submission" date="2016-06" db="UniProtKB">
        <authorList>
            <consortium name="WormBaseParasite"/>
        </authorList>
    </citation>
    <scope>IDENTIFICATION</scope>
</reference>
<protein>
    <submittedName>
        <fullName evidence="3">DNA-directed RNA polymerase</fullName>
    </submittedName>
</protein>
<keyword evidence="2" id="KW-1185">Reference proteome</keyword>